<comment type="domain">
    <text evidence="7">The DHHC domain is required for palmitoyltransferase activity.</text>
</comment>
<dbReference type="GO" id="GO:0019706">
    <property type="term" value="F:protein-cysteine S-palmitoyltransferase activity"/>
    <property type="evidence" value="ECO:0007669"/>
    <property type="project" value="UniProtKB-EC"/>
</dbReference>
<dbReference type="PANTHER" id="PTHR22883">
    <property type="entry name" value="ZINC FINGER DHHC DOMAIN CONTAINING PROTEIN"/>
    <property type="match status" value="1"/>
</dbReference>
<keyword evidence="5" id="KW-0472">Membrane</keyword>
<evidence type="ECO:0000256" key="4">
    <source>
        <dbReference type="ARBA" id="ARBA00022989"/>
    </source>
</evidence>
<organism evidence="9">
    <name type="scientific">Echinostoma caproni</name>
    <dbReference type="NCBI Taxonomy" id="27848"/>
    <lineage>
        <taxon>Eukaryota</taxon>
        <taxon>Metazoa</taxon>
        <taxon>Spiralia</taxon>
        <taxon>Lophotrochozoa</taxon>
        <taxon>Platyhelminthes</taxon>
        <taxon>Trematoda</taxon>
        <taxon>Digenea</taxon>
        <taxon>Plagiorchiida</taxon>
        <taxon>Echinostomata</taxon>
        <taxon>Echinostomatoidea</taxon>
        <taxon>Echinostomatidae</taxon>
        <taxon>Echinostoma</taxon>
    </lineage>
</organism>
<keyword evidence="3" id="KW-0812">Transmembrane</keyword>
<accession>A0A183AQR6</accession>
<evidence type="ECO:0000313" key="9">
    <source>
        <dbReference type="WBParaSite" id="ECPE_0000932901-mRNA-1"/>
    </source>
</evidence>
<keyword evidence="4" id="KW-1133">Transmembrane helix</keyword>
<comment type="catalytic activity">
    <reaction evidence="7">
        <text>L-cysteinyl-[protein] + hexadecanoyl-CoA = S-hexadecanoyl-L-cysteinyl-[protein] + CoA</text>
        <dbReference type="Rhea" id="RHEA:36683"/>
        <dbReference type="Rhea" id="RHEA-COMP:10131"/>
        <dbReference type="Rhea" id="RHEA-COMP:11032"/>
        <dbReference type="ChEBI" id="CHEBI:29950"/>
        <dbReference type="ChEBI" id="CHEBI:57287"/>
        <dbReference type="ChEBI" id="CHEBI:57379"/>
        <dbReference type="ChEBI" id="CHEBI:74151"/>
        <dbReference type="EC" id="2.3.1.225"/>
    </reaction>
</comment>
<sequence>LPRKLGLRSKLSWLASSTSFTLAIAPGLEEYKSQVARLKQLLSRLCHTCNCLKPLRTKHCAHCDRCVEVFDHHCPITNNYKFFKVIVQYSTKQQQRHRVVASKLMVLYKHSRRKTGKK</sequence>
<evidence type="ECO:0000256" key="5">
    <source>
        <dbReference type="ARBA" id="ARBA00023136"/>
    </source>
</evidence>
<dbReference type="PROSITE" id="PS50216">
    <property type="entry name" value="DHHC"/>
    <property type="match status" value="1"/>
</dbReference>
<evidence type="ECO:0000256" key="6">
    <source>
        <dbReference type="ARBA" id="ARBA00023315"/>
    </source>
</evidence>
<name>A0A183AQR6_9TREM</name>
<dbReference type="InterPro" id="IPR001594">
    <property type="entry name" value="Palmitoyltrfase_DHHC"/>
</dbReference>
<protein>
    <recommendedName>
        <fullName evidence="7">Palmitoyltransferase</fullName>
        <ecNumber evidence="7">2.3.1.225</ecNumber>
    </recommendedName>
</protein>
<proteinExistence type="inferred from homology"/>
<evidence type="ECO:0000256" key="1">
    <source>
        <dbReference type="ARBA" id="ARBA00004141"/>
    </source>
</evidence>
<dbReference type="GO" id="GO:0006612">
    <property type="term" value="P:protein targeting to membrane"/>
    <property type="evidence" value="ECO:0007669"/>
    <property type="project" value="TreeGrafter"/>
</dbReference>
<dbReference type="WBParaSite" id="ECPE_0000932901-mRNA-1">
    <property type="protein sequence ID" value="ECPE_0000932901-mRNA-1"/>
    <property type="gene ID" value="ECPE_0000932901"/>
</dbReference>
<dbReference type="GO" id="GO:0016020">
    <property type="term" value="C:membrane"/>
    <property type="evidence" value="ECO:0007669"/>
    <property type="project" value="UniProtKB-SubCell"/>
</dbReference>
<comment type="similarity">
    <text evidence="7">Belongs to the DHHC palmitoyltransferase family.</text>
</comment>
<evidence type="ECO:0000256" key="2">
    <source>
        <dbReference type="ARBA" id="ARBA00022679"/>
    </source>
</evidence>
<dbReference type="InterPro" id="IPR039859">
    <property type="entry name" value="PFA4/ZDH16/20/ERF2-like"/>
</dbReference>
<keyword evidence="6 7" id="KW-0012">Acyltransferase</keyword>
<dbReference type="EC" id="2.3.1.225" evidence="7"/>
<dbReference type="Pfam" id="PF01529">
    <property type="entry name" value="DHHC"/>
    <property type="match status" value="1"/>
</dbReference>
<reference evidence="9" key="1">
    <citation type="submission" date="2016-06" db="UniProtKB">
        <authorList>
            <consortium name="WormBaseParasite"/>
        </authorList>
    </citation>
    <scope>IDENTIFICATION</scope>
</reference>
<dbReference type="GO" id="GO:0005783">
    <property type="term" value="C:endoplasmic reticulum"/>
    <property type="evidence" value="ECO:0007669"/>
    <property type="project" value="TreeGrafter"/>
</dbReference>
<evidence type="ECO:0000256" key="7">
    <source>
        <dbReference type="RuleBase" id="RU079119"/>
    </source>
</evidence>
<dbReference type="GO" id="GO:0005794">
    <property type="term" value="C:Golgi apparatus"/>
    <property type="evidence" value="ECO:0007669"/>
    <property type="project" value="TreeGrafter"/>
</dbReference>
<comment type="subcellular location">
    <subcellularLocation>
        <location evidence="1">Membrane</location>
        <topology evidence="1">Multi-pass membrane protein</topology>
    </subcellularLocation>
</comment>
<dbReference type="AlphaFoldDB" id="A0A183AQR6"/>
<keyword evidence="2 7" id="KW-0808">Transferase</keyword>
<feature type="domain" description="Palmitoyltransferase DHHC" evidence="8">
    <location>
        <begin position="43"/>
        <end position="79"/>
    </location>
</feature>
<evidence type="ECO:0000259" key="8">
    <source>
        <dbReference type="Pfam" id="PF01529"/>
    </source>
</evidence>
<evidence type="ECO:0000256" key="3">
    <source>
        <dbReference type="ARBA" id="ARBA00022692"/>
    </source>
</evidence>